<dbReference type="InterPro" id="IPR047153">
    <property type="entry name" value="TRIM45/56/19-like"/>
</dbReference>
<feature type="compositionally biased region" description="Basic and acidic residues" evidence="3">
    <location>
        <begin position="245"/>
        <end position="278"/>
    </location>
</feature>
<dbReference type="PANTHER" id="PTHR25462:SF296">
    <property type="entry name" value="MEIOTIC P26, ISOFORM F"/>
    <property type="match status" value="1"/>
</dbReference>
<dbReference type="SUPFAM" id="SSF57845">
    <property type="entry name" value="B-box zinc-binding domain"/>
    <property type="match status" value="1"/>
</dbReference>
<dbReference type="Pfam" id="PF00643">
    <property type="entry name" value="zf-B_box"/>
    <property type="match status" value="1"/>
</dbReference>
<keyword evidence="2" id="KW-0175">Coiled coil</keyword>
<evidence type="ECO:0000256" key="2">
    <source>
        <dbReference type="SAM" id="Coils"/>
    </source>
</evidence>
<evidence type="ECO:0000256" key="3">
    <source>
        <dbReference type="SAM" id="MobiDB-lite"/>
    </source>
</evidence>
<evidence type="ECO:0000259" key="4">
    <source>
        <dbReference type="PROSITE" id="PS50119"/>
    </source>
</evidence>
<sequence>MSKQHIFRSGQNINPAEKLICSDHDEPFIFYCVDCDSVVCKRCAVKKHNRHNMSEINESVLELKAQLAQCVESSVKDLMNDIEHLQEEKRGYKSENKSLIMAINKDAKLMKDLIDQKSEELINSIKKNEKKNLKIMSTAYSELKDTFDRVDKIQMSIIDTAKLSDVALLLKIKQLQAKNDKIEKKKVPYILKDRYSRKEITQNEIGKLFGELYSRKTPKKTQTNYRQEERKYRCFTELRGYSNEDLKKTSKENQHRYSYKDGKTDSEETDSSEERHSNDSSFSLISQISSEWD</sequence>
<dbReference type="OrthoDB" id="6055909at2759"/>
<reference evidence="5 6" key="1">
    <citation type="submission" date="2020-06" db="EMBL/GenBank/DDBJ databases">
        <authorList>
            <person name="Li R."/>
            <person name="Bekaert M."/>
        </authorList>
    </citation>
    <scope>NUCLEOTIDE SEQUENCE [LARGE SCALE GENOMIC DNA]</scope>
    <source>
        <strain evidence="6">wild</strain>
    </source>
</reference>
<feature type="domain" description="B box-type" evidence="4">
    <location>
        <begin position="16"/>
        <end position="56"/>
    </location>
</feature>
<dbReference type="Gene3D" id="3.30.160.60">
    <property type="entry name" value="Classic Zinc Finger"/>
    <property type="match status" value="1"/>
</dbReference>
<name>A0A6J8B9Q6_MYTCO</name>
<dbReference type="EMBL" id="CACVKT020002674">
    <property type="protein sequence ID" value="CAC5379339.1"/>
    <property type="molecule type" value="Genomic_DNA"/>
</dbReference>
<dbReference type="PROSITE" id="PS50119">
    <property type="entry name" value="ZF_BBOX"/>
    <property type="match status" value="1"/>
</dbReference>
<dbReference type="AlphaFoldDB" id="A0A6J8B9Q6"/>
<feature type="coiled-coil region" evidence="2">
    <location>
        <begin position="68"/>
        <end position="102"/>
    </location>
</feature>
<evidence type="ECO:0000256" key="1">
    <source>
        <dbReference type="PROSITE-ProRule" id="PRU00024"/>
    </source>
</evidence>
<organism evidence="5 6">
    <name type="scientific">Mytilus coruscus</name>
    <name type="common">Sea mussel</name>
    <dbReference type="NCBI Taxonomy" id="42192"/>
    <lineage>
        <taxon>Eukaryota</taxon>
        <taxon>Metazoa</taxon>
        <taxon>Spiralia</taxon>
        <taxon>Lophotrochozoa</taxon>
        <taxon>Mollusca</taxon>
        <taxon>Bivalvia</taxon>
        <taxon>Autobranchia</taxon>
        <taxon>Pteriomorphia</taxon>
        <taxon>Mytilida</taxon>
        <taxon>Mytiloidea</taxon>
        <taxon>Mytilidae</taxon>
        <taxon>Mytilinae</taxon>
        <taxon>Mytilus</taxon>
    </lineage>
</organism>
<keyword evidence="1" id="KW-0479">Metal-binding</keyword>
<dbReference type="GO" id="GO:0008270">
    <property type="term" value="F:zinc ion binding"/>
    <property type="evidence" value="ECO:0007669"/>
    <property type="project" value="UniProtKB-KW"/>
</dbReference>
<dbReference type="Proteomes" id="UP000507470">
    <property type="component" value="Unassembled WGS sequence"/>
</dbReference>
<protein>
    <recommendedName>
        <fullName evidence="4">B box-type domain-containing protein</fullName>
    </recommendedName>
</protein>
<dbReference type="SMART" id="SM00336">
    <property type="entry name" value="BBOX"/>
    <property type="match status" value="1"/>
</dbReference>
<dbReference type="InterPro" id="IPR000315">
    <property type="entry name" value="Znf_B-box"/>
</dbReference>
<keyword evidence="1" id="KW-0863">Zinc-finger</keyword>
<proteinExistence type="predicted"/>
<feature type="compositionally biased region" description="Low complexity" evidence="3">
    <location>
        <begin position="279"/>
        <end position="293"/>
    </location>
</feature>
<feature type="region of interest" description="Disordered" evidence="3">
    <location>
        <begin position="245"/>
        <end position="293"/>
    </location>
</feature>
<keyword evidence="6" id="KW-1185">Reference proteome</keyword>
<evidence type="ECO:0000313" key="6">
    <source>
        <dbReference type="Proteomes" id="UP000507470"/>
    </source>
</evidence>
<gene>
    <name evidence="5" type="ORF">MCOR_15414</name>
</gene>
<evidence type="ECO:0000313" key="5">
    <source>
        <dbReference type="EMBL" id="CAC5379339.1"/>
    </source>
</evidence>
<dbReference type="PANTHER" id="PTHR25462">
    <property type="entry name" value="BONUS, ISOFORM C-RELATED"/>
    <property type="match status" value="1"/>
</dbReference>
<keyword evidence="1" id="KW-0862">Zinc</keyword>
<accession>A0A6J8B9Q6</accession>